<evidence type="ECO:0000313" key="1">
    <source>
        <dbReference type="EMBL" id="CAH3017172.1"/>
    </source>
</evidence>
<name>A0ABN8LNC1_9CNID</name>
<reference evidence="1 2" key="1">
    <citation type="submission" date="2022-05" db="EMBL/GenBank/DDBJ databases">
        <authorList>
            <consortium name="Genoscope - CEA"/>
            <person name="William W."/>
        </authorList>
    </citation>
    <scope>NUCLEOTIDE SEQUENCE [LARGE SCALE GENOMIC DNA]</scope>
</reference>
<proteinExistence type="predicted"/>
<dbReference type="Proteomes" id="UP001159427">
    <property type="component" value="Unassembled WGS sequence"/>
</dbReference>
<sequence length="73" mass="8255">MEICDRAMTKNYECITKVFDHINYRCALTSKALMSVSSEVILATAGWTEESTFRKFYNKPVAVTNKISLAVLT</sequence>
<dbReference type="EMBL" id="CALNXI010000056">
    <property type="protein sequence ID" value="CAH3017172.1"/>
    <property type="molecule type" value="Genomic_DNA"/>
</dbReference>
<organism evidence="1 2">
    <name type="scientific">Porites evermanni</name>
    <dbReference type="NCBI Taxonomy" id="104178"/>
    <lineage>
        <taxon>Eukaryota</taxon>
        <taxon>Metazoa</taxon>
        <taxon>Cnidaria</taxon>
        <taxon>Anthozoa</taxon>
        <taxon>Hexacorallia</taxon>
        <taxon>Scleractinia</taxon>
        <taxon>Fungiina</taxon>
        <taxon>Poritidae</taxon>
        <taxon>Porites</taxon>
    </lineage>
</organism>
<evidence type="ECO:0000313" key="2">
    <source>
        <dbReference type="Proteomes" id="UP001159427"/>
    </source>
</evidence>
<comment type="caution">
    <text evidence="1">The sequence shown here is derived from an EMBL/GenBank/DDBJ whole genome shotgun (WGS) entry which is preliminary data.</text>
</comment>
<gene>
    <name evidence="1" type="ORF">PEVE_00035810</name>
</gene>
<protein>
    <submittedName>
        <fullName evidence="1">Uncharacterized protein</fullName>
    </submittedName>
</protein>
<accession>A0ABN8LNC1</accession>
<keyword evidence="2" id="KW-1185">Reference proteome</keyword>